<keyword evidence="1" id="KW-1133">Transmembrane helix</keyword>
<reference evidence="2 3" key="1">
    <citation type="submission" date="2018-05" db="EMBL/GenBank/DDBJ databases">
        <title>Whole genome sequencing for identification of molecular markers to develop diagnostic detection tools for the regulated plant pathogen Lachnellula willkommii.</title>
        <authorList>
            <person name="Giroux E."/>
            <person name="Bilodeau G."/>
        </authorList>
    </citation>
    <scope>NUCLEOTIDE SEQUENCE [LARGE SCALE GENOMIC DNA]</scope>
    <source>
        <strain evidence="2 3">CBS 203.66</strain>
    </source>
</reference>
<comment type="caution">
    <text evidence="2">The sequence shown here is derived from an EMBL/GenBank/DDBJ whole genome shotgun (WGS) entry which is preliminary data.</text>
</comment>
<organism evidence="2 3">
    <name type="scientific">Lachnellula arida</name>
    <dbReference type="NCBI Taxonomy" id="1316785"/>
    <lineage>
        <taxon>Eukaryota</taxon>
        <taxon>Fungi</taxon>
        <taxon>Dikarya</taxon>
        <taxon>Ascomycota</taxon>
        <taxon>Pezizomycotina</taxon>
        <taxon>Leotiomycetes</taxon>
        <taxon>Helotiales</taxon>
        <taxon>Lachnaceae</taxon>
        <taxon>Lachnellula</taxon>
    </lineage>
</organism>
<evidence type="ECO:0000313" key="3">
    <source>
        <dbReference type="Proteomes" id="UP000469559"/>
    </source>
</evidence>
<protein>
    <submittedName>
        <fullName evidence="2">Uncharacterized protein</fullName>
    </submittedName>
</protein>
<dbReference type="EMBL" id="QGMF01000447">
    <property type="protein sequence ID" value="TVY15809.1"/>
    <property type="molecule type" value="Genomic_DNA"/>
</dbReference>
<evidence type="ECO:0000313" key="2">
    <source>
        <dbReference type="EMBL" id="TVY15809.1"/>
    </source>
</evidence>
<dbReference type="AlphaFoldDB" id="A0A8T9BB14"/>
<evidence type="ECO:0000256" key="1">
    <source>
        <dbReference type="SAM" id="Phobius"/>
    </source>
</evidence>
<keyword evidence="3" id="KW-1185">Reference proteome</keyword>
<sequence>MKTSLTGFTSPTSLVLFLLVPCTFALFSLSTVRFLYYGNWREWQLPAAPGDKIWFEGGFRKVGMQVHLWSVIPAIAMANRSFGGTVDTQCFTGMLAISTSVSVYKAWTSIRELKIDSHREWVLRTWAYTGSILSLRIVMVILILAINAICPTRFHSVLSCQELAYLYRPNPGGLASLASRYPVCASLGNGVGSPDVFVAVPANFTLQENRTAISNLVFGASGLVGFFINVFLLEVYLRGTKGESERLGKVGEARRRAVGLEKKGQ</sequence>
<keyword evidence="1" id="KW-0812">Transmembrane</keyword>
<dbReference type="OrthoDB" id="193478at2759"/>
<gene>
    <name evidence="2" type="ORF">LARI1_G005798</name>
</gene>
<name>A0A8T9BB14_9HELO</name>
<keyword evidence="1" id="KW-0472">Membrane</keyword>
<proteinExistence type="predicted"/>
<accession>A0A8T9BB14</accession>
<feature type="transmembrane region" description="Helical" evidence="1">
    <location>
        <begin position="12"/>
        <end position="36"/>
    </location>
</feature>
<feature type="transmembrane region" description="Helical" evidence="1">
    <location>
        <begin position="126"/>
        <end position="149"/>
    </location>
</feature>
<dbReference type="Proteomes" id="UP000469559">
    <property type="component" value="Unassembled WGS sequence"/>
</dbReference>
<feature type="transmembrane region" description="Helical" evidence="1">
    <location>
        <begin position="216"/>
        <end position="237"/>
    </location>
</feature>